<sequence>MLAYAKFMKDLVTKKRVVSFENDERLQHCSAIATRSLVQKKEDPGAFTIPYTIGMLHLAKALCDLGANINLMPLSIYKKLGLGAPKPTAMHLLMADRTVKRPIGVL</sequence>
<organism evidence="1 2">
    <name type="scientific">Solanum pinnatisectum</name>
    <name type="common">tansyleaf nightshade</name>
    <dbReference type="NCBI Taxonomy" id="50273"/>
    <lineage>
        <taxon>Eukaryota</taxon>
        <taxon>Viridiplantae</taxon>
        <taxon>Streptophyta</taxon>
        <taxon>Embryophyta</taxon>
        <taxon>Tracheophyta</taxon>
        <taxon>Spermatophyta</taxon>
        <taxon>Magnoliopsida</taxon>
        <taxon>eudicotyledons</taxon>
        <taxon>Gunneridae</taxon>
        <taxon>Pentapetalae</taxon>
        <taxon>asterids</taxon>
        <taxon>lamiids</taxon>
        <taxon>Solanales</taxon>
        <taxon>Solanaceae</taxon>
        <taxon>Solanoideae</taxon>
        <taxon>Solaneae</taxon>
        <taxon>Solanum</taxon>
    </lineage>
</organism>
<evidence type="ECO:0000313" key="1">
    <source>
        <dbReference type="EMBL" id="KAK4737366.1"/>
    </source>
</evidence>
<comment type="caution">
    <text evidence="1">The sequence shown here is derived from an EMBL/GenBank/DDBJ whole genome shotgun (WGS) entry which is preliminary data.</text>
</comment>
<dbReference type="Gene3D" id="2.40.70.10">
    <property type="entry name" value="Acid Proteases"/>
    <property type="match status" value="1"/>
</dbReference>
<proteinExistence type="predicted"/>
<dbReference type="EMBL" id="JAWPEI010000001">
    <property type="protein sequence ID" value="KAK4737366.1"/>
    <property type="molecule type" value="Genomic_DNA"/>
</dbReference>
<gene>
    <name evidence="1" type="ORF">R3W88_001063</name>
</gene>
<dbReference type="CDD" id="cd00303">
    <property type="entry name" value="retropepsin_like"/>
    <property type="match status" value="1"/>
</dbReference>
<dbReference type="PANTHER" id="PTHR33067:SF9">
    <property type="entry name" value="RNA-DIRECTED DNA POLYMERASE"/>
    <property type="match status" value="1"/>
</dbReference>
<evidence type="ECO:0000313" key="2">
    <source>
        <dbReference type="Proteomes" id="UP001311915"/>
    </source>
</evidence>
<reference evidence="1 2" key="1">
    <citation type="submission" date="2023-10" db="EMBL/GenBank/DDBJ databases">
        <title>Genome-Wide Identification Analysis in wild type Solanum Pinnatisectum Reveals Some Genes Defensing Phytophthora Infestans.</title>
        <authorList>
            <person name="Sun C."/>
        </authorList>
    </citation>
    <scope>NUCLEOTIDE SEQUENCE [LARGE SCALE GENOMIC DNA]</scope>
    <source>
        <strain evidence="1">LQN</strain>
        <tissue evidence="1">Leaf</tissue>
    </source>
</reference>
<dbReference type="InterPro" id="IPR021109">
    <property type="entry name" value="Peptidase_aspartic_dom_sf"/>
</dbReference>
<name>A0AAV9MH29_9SOLN</name>
<protein>
    <submittedName>
        <fullName evidence="1">Uncharacterized protein</fullName>
    </submittedName>
</protein>
<dbReference type="Proteomes" id="UP001311915">
    <property type="component" value="Unassembled WGS sequence"/>
</dbReference>
<keyword evidence="2" id="KW-1185">Reference proteome</keyword>
<dbReference type="AlphaFoldDB" id="A0AAV9MH29"/>
<accession>A0AAV9MH29</accession>
<dbReference type="PANTHER" id="PTHR33067">
    <property type="entry name" value="RNA-DIRECTED DNA POLYMERASE-RELATED"/>
    <property type="match status" value="1"/>
</dbReference>